<organism evidence="2 3">
    <name type="scientific">Plectus sambesii</name>
    <dbReference type="NCBI Taxonomy" id="2011161"/>
    <lineage>
        <taxon>Eukaryota</taxon>
        <taxon>Metazoa</taxon>
        <taxon>Ecdysozoa</taxon>
        <taxon>Nematoda</taxon>
        <taxon>Chromadorea</taxon>
        <taxon>Plectida</taxon>
        <taxon>Plectina</taxon>
        <taxon>Plectoidea</taxon>
        <taxon>Plectidae</taxon>
        <taxon>Plectus</taxon>
    </lineage>
</organism>
<evidence type="ECO:0000313" key="3">
    <source>
        <dbReference type="WBParaSite" id="PSAMB.scaffold2829size21016.g19305.t1"/>
    </source>
</evidence>
<proteinExistence type="predicted"/>
<evidence type="ECO:0000256" key="1">
    <source>
        <dbReference type="SAM" id="MobiDB-lite"/>
    </source>
</evidence>
<accession>A0A914W1C8</accession>
<dbReference type="AlphaFoldDB" id="A0A914W1C8"/>
<dbReference type="Proteomes" id="UP000887566">
    <property type="component" value="Unplaced"/>
</dbReference>
<feature type="region of interest" description="Disordered" evidence="1">
    <location>
        <begin position="18"/>
        <end position="85"/>
    </location>
</feature>
<sequence length="247" mass="26676">MNDRDTYPLSILAGGHRRADVSKPCGLPLTEDVDGQRGRKKVNGVEGGAGYTVGDRERPTRKRKTASSRRRTGDDDHQALKRGNASAGQYRSRLVVAAVLLRLPQTNRIHTHVQIAFVVDHAAIKRSFRRQPSTSANRIGRSLGSLARTNVYIAQQSLPAKRVVGSGTSMTRVITSSCLFISASLRSSESVGRGSRFASKGASAVVIASWTSVTPDRSLRALQVDAHNLGASPFVAPLDAFAREEMD</sequence>
<name>A0A914W1C8_9BILA</name>
<protein>
    <submittedName>
        <fullName evidence="3">Uncharacterized protein</fullName>
    </submittedName>
</protein>
<evidence type="ECO:0000313" key="2">
    <source>
        <dbReference type="Proteomes" id="UP000887566"/>
    </source>
</evidence>
<feature type="compositionally biased region" description="Basic residues" evidence="1">
    <location>
        <begin position="59"/>
        <end position="70"/>
    </location>
</feature>
<keyword evidence="2" id="KW-1185">Reference proteome</keyword>
<dbReference type="WBParaSite" id="PSAMB.scaffold2829size21016.g19305.t1">
    <property type="protein sequence ID" value="PSAMB.scaffold2829size21016.g19305.t1"/>
    <property type="gene ID" value="PSAMB.scaffold2829size21016.g19305"/>
</dbReference>
<reference evidence="3" key="1">
    <citation type="submission" date="2022-11" db="UniProtKB">
        <authorList>
            <consortium name="WormBaseParasite"/>
        </authorList>
    </citation>
    <scope>IDENTIFICATION</scope>
</reference>